<evidence type="ECO:0000313" key="4">
    <source>
        <dbReference type="Proteomes" id="UP001152759"/>
    </source>
</evidence>
<protein>
    <submittedName>
        <fullName evidence="3">Uncharacterized protein</fullName>
    </submittedName>
</protein>
<evidence type="ECO:0000259" key="1">
    <source>
        <dbReference type="PROSITE" id="PS50507"/>
    </source>
</evidence>
<dbReference type="SUPFAM" id="SSF56672">
    <property type="entry name" value="DNA/RNA polymerases"/>
    <property type="match status" value="1"/>
</dbReference>
<evidence type="ECO:0000259" key="2">
    <source>
        <dbReference type="PROSITE" id="PS50878"/>
    </source>
</evidence>
<accession>A0A9P0F9P6</accession>
<dbReference type="InterPro" id="IPR001205">
    <property type="entry name" value="RNA-dir_pol_C"/>
</dbReference>
<dbReference type="GO" id="GO:0003968">
    <property type="term" value="F:RNA-directed RNA polymerase activity"/>
    <property type="evidence" value="ECO:0007669"/>
    <property type="project" value="InterPro"/>
</dbReference>
<dbReference type="GO" id="GO:0006351">
    <property type="term" value="P:DNA-templated transcription"/>
    <property type="evidence" value="ECO:0007669"/>
    <property type="project" value="InterPro"/>
</dbReference>
<dbReference type="Proteomes" id="UP001152759">
    <property type="component" value="Chromosome 8"/>
</dbReference>
<reference evidence="3" key="1">
    <citation type="submission" date="2021-12" db="EMBL/GenBank/DDBJ databases">
        <authorList>
            <person name="King R."/>
        </authorList>
    </citation>
    <scope>NUCLEOTIDE SEQUENCE</scope>
</reference>
<dbReference type="AlphaFoldDB" id="A0A9P0F9P6"/>
<dbReference type="InterPro" id="IPR000477">
    <property type="entry name" value="RT_dom"/>
</dbReference>
<dbReference type="PROSITE" id="PS50507">
    <property type="entry name" value="RDRP_SSRNA_POS"/>
    <property type="match status" value="1"/>
</dbReference>
<dbReference type="GO" id="GO:0039694">
    <property type="term" value="P:viral RNA genome replication"/>
    <property type="evidence" value="ECO:0007669"/>
    <property type="project" value="InterPro"/>
</dbReference>
<dbReference type="EMBL" id="OU963869">
    <property type="protein sequence ID" value="CAH0394086.1"/>
    <property type="molecule type" value="Genomic_DNA"/>
</dbReference>
<dbReference type="InterPro" id="IPR043128">
    <property type="entry name" value="Rev_trsase/Diguanyl_cyclase"/>
</dbReference>
<feature type="domain" description="RdRp catalytic" evidence="1">
    <location>
        <begin position="1"/>
        <end position="73"/>
    </location>
</feature>
<organism evidence="3 4">
    <name type="scientific">Bemisia tabaci</name>
    <name type="common">Sweetpotato whitefly</name>
    <name type="synonym">Aleurodes tabaci</name>
    <dbReference type="NCBI Taxonomy" id="7038"/>
    <lineage>
        <taxon>Eukaryota</taxon>
        <taxon>Metazoa</taxon>
        <taxon>Ecdysozoa</taxon>
        <taxon>Arthropoda</taxon>
        <taxon>Hexapoda</taxon>
        <taxon>Insecta</taxon>
        <taxon>Pterygota</taxon>
        <taxon>Neoptera</taxon>
        <taxon>Paraneoptera</taxon>
        <taxon>Hemiptera</taxon>
        <taxon>Sternorrhyncha</taxon>
        <taxon>Aleyrodoidea</taxon>
        <taxon>Aleyrodidae</taxon>
        <taxon>Aleyrodinae</taxon>
        <taxon>Bemisia</taxon>
    </lineage>
</organism>
<feature type="domain" description="Reverse transcriptase" evidence="2">
    <location>
        <begin position="1"/>
        <end position="106"/>
    </location>
</feature>
<dbReference type="Pfam" id="PF00680">
    <property type="entry name" value="RdRP_1"/>
    <property type="match status" value="1"/>
</dbReference>
<gene>
    <name evidence="3" type="ORF">BEMITA_LOCUS12423</name>
</gene>
<dbReference type="InterPro" id="IPR043502">
    <property type="entry name" value="DNA/RNA_pol_sf"/>
</dbReference>
<sequence length="233" mass="26484">MINTPIRTATGKRYRKSNGVASGTYFTQLIGSICNTILISWMIITLTGHEPEDLVVLGDDSLFPLSKKLDGESISQFFEKIGMEVNLEKSQIEKSLAGMKFLGYTLNRGMPMKSFDDWMTALVFPEYPDQSFSDTQSRALGLYYATRQKNLSLDKQRSNPTKECGVKCRQTDFSSEEMASAIHTFLRQLGVDEKRQSELEEATIGQSENDLWNSERRIRATASKYGEIFKRRN</sequence>
<proteinExistence type="predicted"/>
<dbReference type="Gene3D" id="3.30.70.270">
    <property type="match status" value="1"/>
</dbReference>
<dbReference type="GO" id="GO:0003723">
    <property type="term" value="F:RNA binding"/>
    <property type="evidence" value="ECO:0007669"/>
    <property type="project" value="InterPro"/>
</dbReference>
<dbReference type="InterPro" id="IPR007094">
    <property type="entry name" value="RNA-dir_pol_PSvirus"/>
</dbReference>
<dbReference type="GO" id="GO:0071897">
    <property type="term" value="P:DNA biosynthetic process"/>
    <property type="evidence" value="ECO:0007669"/>
    <property type="project" value="UniProtKB-ARBA"/>
</dbReference>
<keyword evidence="4" id="KW-1185">Reference proteome</keyword>
<evidence type="ECO:0000313" key="3">
    <source>
        <dbReference type="EMBL" id="CAH0394086.1"/>
    </source>
</evidence>
<name>A0A9P0F9P6_BEMTA</name>
<dbReference type="PROSITE" id="PS50878">
    <property type="entry name" value="RT_POL"/>
    <property type="match status" value="1"/>
</dbReference>